<dbReference type="Proteomes" id="UP001177021">
    <property type="component" value="Unassembled WGS sequence"/>
</dbReference>
<name>A0ACB0LH11_TRIPR</name>
<keyword evidence="2" id="KW-1185">Reference proteome</keyword>
<proteinExistence type="predicted"/>
<accession>A0ACB0LH11</accession>
<evidence type="ECO:0000313" key="2">
    <source>
        <dbReference type="Proteomes" id="UP001177021"/>
    </source>
</evidence>
<protein>
    <submittedName>
        <fullName evidence="1">Uncharacterized protein</fullName>
    </submittedName>
</protein>
<reference evidence="1" key="1">
    <citation type="submission" date="2023-10" db="EMBL/GenBank/DDBJ databases">
        <authorList>
            <person name="Rodriguez Cubillos JULIANA M."/>
            <person name="De Vega J."/>
        </authorList>
    </citation>
    <scope>NUCLEOTIDE SEQUENCE</scope>
</reference>
<comment type="caution">
    <text evidence="1">The sequence shown here is derived from an EMBL/GenBank/DDBJ whole genome shotgun (WGS) entry which is preliminary data.</text>
</comment>
<sequence length="277" mass="30351">MNEVEALLLAHEARLDKGKKKTLEDAASINIAQNPTSEAPVQDPSMVLVVEEEEITGVGGGRNGGARPNNNNPNSQCQICSKPNHTALDCWHRHDKNFQPPNPPQSQGYLQAPPPGYFQEAYGPYSGQNFPPGFDKNYGFGFPNFNMWPVSAPQFRPTLPFGAPSAMMANSSAFNPANTWYPDSGASFHVTAEPTNIQQPSPFASADQIYMSNSQSLPILSIGSSTFTTPNHTHMLLTLHNLLHVPSIIKNLISVSQFAKDNKVFFEFHPNQCLVKS</sequence>
<dbReference type="EMBL" id="CASHSV030000513">
    <property type="protein sequence ID" value="CAJ2668713.1"/>
    <property type="molecule type" value="Genomic_DNA"/>
</dbReference>
<organism evidence="1 2">
    <name type="scientific">Trifolium pratense</name>
    <name type="common">Red clover</name>
    <dbReference type="NCBI Taxonomy" id="57577"/>
    <lineage>
        <taxon>Eukaryota</taxon>
        <taxon>Viridiplantae</taxon>
        <taxon>Streptophyta</taxon>
        <taxon>Embryophyta</taxon>
        <taxon>Tracheophyta</taxon>
        <taxon>Spermatophyta</taxon>
        <taxon>Magnoliopsida</taxon>
        <taxon>eudicotyledons</taxon>
        <taxon>Gunneridae</taxon>
        <taxon>Pentapetalae</taxon>
        <taxon>rosids</taxon>
        <taxon>fabids</taxon>
        <taxon>Fabales</taxon>
        <taxon>Fabaceae</taxon>
        <taxon>Papilionoideae</taxon>
        <taxon>50 kb inversion clade</taxon>
        <taxon>NPAAA clade</taxon>
        <taxon>Hologalegina</taxon>
        <taxon>IRL clade</taxon>
        <taxon>Trifolieae</taxon>
        <taxon>Trifolium</taxon>
    </lineage>
</organism>
<evidence type="ECO:0000313" key="1">
    <source>
        <dbReference type="EMBL" id="CAJ2668713.1"/>
    </source>
</evidence>
<gene>
    <name evidence="1" type="ORF">MILVUS5_LOCUS33064</name>
</gene>